<dbReference type="FunFam" id="3.40.50.1100:FF:000005">
    <property type="entry name" value="Threonine dehydratase catabolic"/>
    <property type="match status" value="1"/>
</dbReference>
<dbReference type="RefSeq" id="WP_073256911.1">
    <property type="nucleotide sequence ID" value="NZ_FQZQ01000037.1"/>
</dbReference>
<dbReference type="InterPro" id="IPR000634">
    <property type="entry name" value="Ser/Thr_deHydtase_PyrdxlP-BS"/>
</dbReference>
<keyword evidence="3" id="KW-0663">Pyridoxal phosphate</keyword>
<keyword evidence="4 6" id="KW-0456">Lyase</keyword>
<dbReference type="PANTHER" id="PTHR48078">
    <property type="entry name" value="THREONINE DEHYDRATASE, MITOCHONDRIAL-RELATED"/>
    <property type="match status" value="1"/>
</dbReference>
<proteinExistence type="inferred from homology"/>
<sequence>MLTFDMIAQAAERLQGVVSRTPLLESPLLNNALGFRLLIKPECLQETGSFKIRGAYNKIASLDEGQRNAGVVAYSSGNHAQGVAAAANAMGVEAKIVMPTDAPRIKLDNTAQWGAEVITYDRQTCDRAQIARDIAEKTGATLVPPYDDYDLMAGQGTTGLEIAEQLDVLGAKADKVICPVGGGGLIAGLSTAVLARHGDTEIWAAEPRNFDDTKRSLEAGTALSIEPGHSSICDSIVTARPGRLTFPINLKTLSGGYSVNEPDVVAAMRILFTELKVVAEPGGAVSVAAAFSNKPALQGQTIVALVSGGNVDMDSFLGWMA</sequence>
<dbReference type="OrthoDB" id="9811476at2"/>
<dbReference type="STRING" id="1470563.SAMN05444000_1375"/>
<name>A0A1M6T9N3_9RHOB</name>
<dbReference type="InterPro" id="IPR036052">
    <property type="entry name" value="TrpB-like_PALP_sf"/>
</dbReference>
<evidence type="ECO:0000256" key="1">
    <source>
        <dbReference type="ARBA" id="ARBA00001933"/>
    </source>
</evidence>
<evidence type="ECO:0000256" key="4">
    <source>
        <dbReference type="ARBA" id="ARBA00023239"/>
    </source>
</evidence>
<dbReference type="Pfam" id="PF00291">
    <property type="entry name" value="PALP"/>
    <property type="match status" value="1"/>
</dbReference>
<evidence type="ECO:0000256" key="3">
    <source>
        <dbReference type="ARBA" id="ARBA00022898"/>
    </source>
</evidence>
<evidence type="ECO:0000313" key="7">
    <source>
        <dbReference type="Proteomes" id="UP000183982"/>
    </source>
</evidence>
<feature type="domain" description="Tryptophan synthase beta chain-like PALP" evidence="5">
    <location>
        <begin position="17"/>
        <end position="308"/>
    </location>
</feature>
<dbReference type="Proteomes" id="UP000183982">
    <property type="component" value="Unassembled WGS sequence"/>
</dbReference>
<comment type="similarity">
    <text evidence="2">Belongs to the serine/threonine dehydratase family.</text>
</comment>
<dbReference type="GO" id="GO:0006565">
    <property type="term" value="P:L-serine catabolic process"/>
    <property type="evidence" value="ECO:0007669"/>
    <property type="project" value="TreeGrafter"/>
</dbReference>
<comment type="cofactor">
    <cofactor evidence="1">
        <name>pyridoxal 5'-phosphate</name>
        <dbReference type="ChEBI" id="CHEBI:597326"/>
    </cofactor>
</comment>
<dbReference type="GO" id="GO:0004794">
    <property type="term" value="F:threonine deaminase activity"/>
    <property type="evidence" value="ECO:0007669"/>
    <property type="project" value="TreeGrafter"/>
</dbReference>
<evidence type="ECO:0000259" key="5">
    <source>
        <dbReference type="Pfam" id="PF00291"/>
    </source>
</evidence>
<evidence type="ECO:0000313" key="6">
    <source>
        <dbReference type="EMBL" id="SHK53715.1"/>
    </source>
</evidence>
<accession>A0A1M6T9N3</accession>
<dbReference type="GO" id="GO:0030170">
    <property type="term" value="F:pyridoxal phosphate binding"/>
    <property type="evidence" value="ECO:0007669"/>
    <property type="project" value="InterPro"/>
</dbReference>
<reference evidence="7" key="1">
    <citation type="submission" date="2016-11" db="EMBL/GenBank/DDBJ databases">
        <authorList>
            <person name="Varghese N."/>
            <person name="Submissions S."/>
        </authorList>
    </citation>
    <scope>NUCLEOTIDE SEQUENCE [LARGE SCALE GENOMIC DNA]</scope>
    <source>
        <strain evidence="7">DSM 100564</strain>
    </source>
</reference>
<dbReference type="PROSITE" id="PS00165">
    <property type="entry name" value="DEHYDRATASE_SER_THR"/>
    <property type="match status" value="1"/>
</dbReference>
<dbReference type="SUPFAM" id="SSF53686">
    <property type="entry name" value="Tryptophan synthase beta subunit-like PLP-dependent enzymes"/>
    <property type="match status" value="1"/>
</dbReference>
<dbReference type="AlphaFoldDB" id="A0A1M6T9N3"/>
<dbReference type="EMBL" id="FQZQ01000037">
    <property type="protein sequence ID" value="SHK53715.1"/>
    <property type="molecule type" value="Genomic_DNA"/>
</dbReference>
<organism evidence="6 7">
    <name type="scientific">Shimia gijangensis</name>
    <dbReference type="NCBI Taxonomy" id="1470563"/>
    <lineage>
        <taxon>Bacteria</taxon>
        <taxon>Pseudomonadati</taxon>
        <taxon>Pseudomonadota</taxon>
        <taxon>Alphaproteobacteria</taxon>
        <taxon>Rhodobacterales</taxon>
        <taxon>Roseobacteraceae</taxon>
    </lineage>
</organism>
<dbReference type="GO" id="GO:0006567">
    <property type="term" value="P:L-threonine catabolic process"/>
    <property type="evidence" value="ECO:0007669"/>
    <property type="project" value="TreeGrafter"/>
</dbReference>
<keyword evidence="7" id="KW-1185">Reference proteome</keyword>
<dbReference type="PANTHER" id="PTHR48078:SF6">
    <property type="entry name" value="L-THREONINE DEHYDRATASE CATABOLIC TDCB"/>
    <property type="match status" value="1"/>
</dbReference>
<dbReference type="GO" id="GO:0009097">
    <property type="term" value="P:isoleucine biosynthetic process"/>
    <property type="evidence" value="ECO:0007669"/>
    <property type="project" value="TreeGrafter"/>
</dbReference>
<dbReference type="GO" id="GO:0003941">
    <property type="term" value="F:L-serine ammonia-lyase activity"/>
    <property type="evidence" value="ECO:0007669"/>
    <property type="project" value="TreeGrafter"/>
</dbReference>
<dbReference type="CDD" id="cd01562">
    <property type="entry name" value="Thr-dehyd"/>
    <property type="match status" value="1"/>
</dbReference>
<evidence type="ECO:0000256" key="2">
    <source>
        <dbReference type="ARBA" id="ARBA00010869"/>
    </source>
</evidence>
<dbReference type="InterPro" id="IPR001926">
    <property type="entry name" value="TrpB-like_PALP"/>
</dbReference>
<dbReference type="InterPro" id="IPR050147">
    <property type="entry name" value="Ser/Thr_Dehydratase"/>
</dbReference>
<protein>
    <submittedName>
        <fullName evidence="6">L-threonine ammonia-lyase</fullName>
    </submittedName>
</protein>
<dbReference type="Gene3D" id="3.40.50.1100">
    <property type="match status" value="2"/>
</dbReference>
<gene>
    <name evidence="6" type="ORF">SAMN05444000_1375</name>
</gene>